<dbReference type="InterPro" id="IPR007815">
    <property type="entry name" value="Emycin_Estase"/>
</dbReference>
<protein>
    <submittedName>
        <fullName evidence="1">Erythromycin esterase family protein</fullName>
    </submittedName>
</protein>
<sequence>MKNNEMVMQLKNRGIKNALLLKAFQDIPFSLFILKDFPTASYQEIEKTEALKLIETRALVIAKMLEQLKIKEGEKILTIGVDSVYILAALSKIYKEVYMVDAHKIYAEWAVKTLNNIGITNVFAKNNNQTLGWKAKAPFDVILIASELEEVPKGLKEQLNIEGKLLIPVGPDWVHSVFEIIQRVSETDYKTEKLRDNFFIPHPEILPEIESTDFPEKDIINEIKLKAMPFEDIKDFPIDDLLDRIGDAQVVLLGEASHGTSEFYLMRQEITKGLIEKKGFNFVCAEADWSDAQQINSYVKDKYTQNQWMPFARFPEWMWKNKEVLNFVEWLRAYNMKHEPQAGFYGLDLYGLENSILLVIDYLEKKDTELAKLAKSRYTCIMPYMSDPSIYGKMVLSNQLISCEKEILKMLIDLLKNKIKLNHSPEYFYAYQNANVVVDAERYYKAMYYGSADSWNLRDFHMFQTLKSLLSYFGPHSKAVVWAHNSHIGNALATEMYSRGEINIGHLCKEQFKNKSYHIGFGTHDGTVAAAHNWGGAMEIMQVNPSLLGSYENLCSQTQIANFTLPLRENDTGKKLRKLLNAPKLERAIGVMYRPKTERMSHYFQAVLPSQFDEYIWFNTSKAVTPITTSNVIPKLLESHPFA</sequence>
<dbReference type="Pfam" id="PF01135">
    <property type="entry name" value="PCMT"/>
    <property type="match status" value="1"/>
</dbReference>
<proteinExistence type="predicted"/>
<dbReference type="InterPro" id="IPR029063">
    <property type="entry name" value="SAM-dependent_MTases_sf"/>
</dbReference>
<dbReference type="PANTHER" id="PTHR31299">
    <property type="entry name" value="ESTERASE, PUTATIVE (AFU_ORTHOLOGUE AFUA_1G05850)-RELATED"/>
    <property type="match status" value="1"/>
</dbReference>
<keyword evidence="2" id="KW-1185">Reference proteome</keyword>
<dbReference type="Proteomes" id="UP001610104">
    <property type="component" value="Unassembled WGS sequence"/>
</dbReference>
<dbReference type="SUPFAM" id="SSF53335">
    <property type="entry name" value="S-adenosyl-L-methionine-dependent methyltransferases"/>
    <property type="match status" value="1"/>
</dbReference>
<reference evidence="1 2" key="1">
    <citation type="submission" date="2024-02" db="EMBL/GenBank/DDBJ databases">
        <title>A Gaetbulibacter species isolated from tidal flats and genomic insights of their niches.</title>
        <authorList>
            <person name="Ye Y."/>
        </authorList>
    </citation>
    <scope>NUCLEOTIDE SEQUENCE [LARGE SCALE GENOMIC DNA]</scope>
    <source>
        <strain evidence="1 2">KEM-8</strain>
    </source>
</reference>
<dbReference type="Gene3D" id="3.40.50.150">
    <property type="entry name" value="Vaccinia Virus protein VP39"/>
    <property type="match status" value="1"/>
</dbReference>
<accession>A0ABW7MQZ3</accession>
<comment type="caution">
    <text evidence="1">The sequence shown here is derived from an EMBL/GenBank/DDBJ whole genome shotgun (WGS) entry which is preliminary data.</text>
</comment>
<evidence type="ECO:0000313" key="2">
    <source>
        <dbReference type="Proteomes" id="UP001610104"/>
    </source>
</evidence>
<dbReference type="Gene3D" id="1.20.1440.30">
    <property type="entry name" value="Biosynthetic Protein domain"/>
    <property type="match status" value="1"/>
</dbReference>
<dbReference type="EMBL" id="JBAWKC010000003">
    <property type="protein sequence ID" value="MFH6769049.1"/>
    <property type="molecule type" value="Genomic_DNA"/>
</dbReference>
<evidence type="ECO:0000313" key="1">
    <source>
        <dbReference type="EMBL" id="MFH6769049.1"/>
    </source>
</evidence>
<dbReference type="Gene3D" id="3.30.1870.10">
    <property type="entry name" value="EreA-like, domain 2"/>
    <property type="match status" value="1"/>
</dbReference>
<dbReference type="InterPro" id="IPR052036">
    <property type="entry name" value="Hydrolase/PRTase-associated"/>
</dbReference>
<gene>
    <name evidence="1" type="ORF">V8G56_09915</name>
</gene>
<dbReference type="CDD" id="cd14728">
    <property type="entry name" value="Ere-like"/>
    <property type="match status" value="1"/>
</dbReference>
<dbReference type="SUPFAM" id="SSF159501">
    <property type="entry name" value="EreA/ChaN-like"/>
    <property type="match status" value="1"/>
</dbReference>
<dbReference type="PANTHER" id="PTHR31299:SF0">
    <property type="entry name" value="ESTERASE, PUTATIVE (AFU_ORTHOLOGUE AFUA_1G05850)-RELATED"/>
    <property type="match status" value="1"/>
</dbReference>
<organism evidence="1 2">
    <name type="scientific">Gaetbulibacter aquiaggeris</name>
    <dbReference type="NCBI Taxonomy" id="1735373"/>
    <lineage>
        <taxon>Bacteria</taxon>
        <taxon>Pseudomonadati</taxon>
        <taxon>Bacteroidota</taxon>
        <taxon>Flavobacteriia</taxon>
        <taxon>Flavobacteriales</taxon>
        <taxon>Flavobacteriaceae</taxon>
        <taxon>Gaetbulibacter</taxon>
    </lineage>
</organism>
<dbReference type="Gene3D" id="3.40.1660.10">
    <property type="entry name" value="EreA-like (biosynthetic domain)"/>
    <property type="match status" value="1"/>
</dbReference>
<dbReference type="RefSeq" id="WP_395438295.1">
    <property type="nucleotide sequence ID" value="NZ_JBAWKC010000003.1"/>
</dbReference>
<name>A0ABW7MQZ3_9FLAO</name>
<dbReference type="Pfam" id="PF05139">
    <property type="entry name" value="Erythro_esteras"/>
    <property type="match status" value="1"/>
</dbReference>